<dbReference type="CDD" id="cd07302">
    <property type="entry name" value="CHD"/>
    <property type="match status" value="1"/>
</dbReference>
<dbReference type="Proteomes" id="UP000009026">
    <property type="component" value="Chromosome"/>
</dbReference>
<dbReference type="GO" id="GO:0006171">
    <property type="term" value="P:cAMP biosynthetic process"/>
    <property type="evidence" value="ECO:0007669"/>
    <property type="project" value="TreeGrafter"/>
</dbReference>
<dbReference type="GO" id="GO:0035556">
    <property type="term" value="P:intracellular signal transduction"/>
    <property type="evidence" value="ECO:0007669"/>
    <property type="project" value="InterPro"/>
</dbReference>
<keyword evidence="1" id="KW-0812">Transmembrane</keyword>
<dbReference type="SMART" id="SM00044">
    <property type="entry name" value="CYCc"/>
    <property type="match status" value="1"/>
</dbReference>
<dbReference type="PATRIC" id="fig|1297742.4.peg.6455"/>
<dbReference type="KEGG" id="mym:A176_006367"/>
<dbReference type="PANTHER" id="PTHR43081">
    <property type="entry name" value="ADENYLATE CYCLASE, TERMINAL-DIFFERENTIATION SPECIFIC-RELATED"/>
    <property type="match status" value="1"/>
</dbReference>
<dbReference type="STRING" id="1297742.A176_006367"/>
<dbReference type="PROSITE" id="PS50125">
    <property type="entry name" value="GUANYLATE_CYCLASE_2"/>
    <property type="match status" value="1"/>
</dbReference>
<dbReference type="EMBL" id="CP012109">
    <property type="protein sequence ID" value="AKQ69455.1"/>
    <property type="molecule type" value="Genomic_DNA"/>
</dbReference>
<proteinExistence type="predicted"/>
<dbReference type="eggNOG" id="COG2114">
    <property type="taxonomic scope" value="Bacteria"/>
</dbReference>
<feature type="transmembrane region" description="Helical" evidence="1">
    <location>
        <begin position="475"/>
        <end position="499"/>
    </location>
</feature>
<dbReference type="SMART" id="SM01080">
    <property type="entry name" value="CHASE2"/>
    <property type="match status" value="1"/>
</dbReference>
<dbReference type="SUPFAM" id="SSF55073">
    <property type="entry name" value="Nucleotide cyclase"/>
    <property type="match status" value="1"/>
</dbReference>
<organism evidence="3 4">
    <name type="scientific">Pseudomyxococcus hansupus</name>
    <dbReference type="NCBI Taxonomy" id="1297742"/>
    <lineage>
        <taxon>Bacteria</taxon>
        <taxon>Pseudomonadati</taxon>
        <taxon>Myxococcota</taxon>
        <taxon>Myxococcia</taxon>
        <taxon>Myxococcales</taxon>
        <taxon>Cystobacterineae</taxon>
        <taxon>Myxococcaceae</taxon>
        <taxon>Pseudomyxococcus</taxon>
    </lineage>
</organism>
<name>A0A0H4X782_9BACT</name>
<dbReference type="Gene3D" id="3.30.70.1230">
    <property type="entry name" value="Nucleotide cyclase"/>
    <property type="match status" value="1"/>
</dbReference>
<dbReference type="GO" id="GO:0004016">
    <property type="term" value="F:adenylate cyclase activity"/>
    <property type="evidence" value="ECO:0007669"/>
    <property type="project" value="UniProtKB-ARBA"/>
</dbReference>
<feature type="domain" description="Guanylate cyclase" evidence="2">
    <location>
        <begin position="540"/>
        <end position="674"/>
    </location>
</feature>
<dbReference type="OrthoDB" id="9806735at2"/>
<dbReference type="Pfam" id="PF05226">
    <property type="entry name" value="CHASE2"/>
    <property type="match status" value="1"/>
</dbReference>
<dbReference type="InterPro" id="IPR029787">
    <property type="entry name" value="Nucleotide_cyclase"/>
</dbReference>
<accession>A0A0H4X782</accession>
<feature type="transmembrane region" description="Helical" evidence="1">
    <location>
        <begin position="423"/>
        <end position="444"/>
    </location>
</feature>
<keyword evidence="1" id="KW-1133">Transmembrane helix</keyword>
<dbReference type="InterPro" id="IPR050697">
    <property type="entry name" value="Adenylyl/Guanylyl_Cyclase_3/4"/>
</dbReference>
<sequence length="796" mass="86619">MTGERWKTVRSRWQDHWRLMVGVAALATTLAALCHGFDAKLGGLLAEAERSAYDAAVTRFTERPDRSSQVVLVTIDQPSLERIRDNPQYTLNFGSWPYSRNLWARVVEQLEAEGARAVVFDAVMDERGSDESMDLAFAQVLRTTAIPFFLGVSTHPDASPLPPVDFQAEPTARQAPAGVEEPPPGDETFPEEAFPEETGAETFQDAPAKTLLPDVPPEQMARAVAFPARAEGRSLPALDYESSSRERAPSHPVHPIPVLVGAVEGFGLVEPEADADGFMRRTRFAYSDGHNTFATLPVRVAASLLGASAVEFSGRTLRLGSRTYAVDADGSAGIDFGGQMHDRFHSVSLFAVLNAWVLRGQGQPTKLPPEMFRDKVVVIGGNAVGLNDVKATSFSSHEPGVVKQAAVLDTLLGDGRFITQAPLPVSLALVFVVAFASVVLLMTTRWTPLEIAWPLGLYFGLGWVTGPFLGLTNTYVLTALPALAGVVASVSAVAFNHLVANEETAFIRQAFSRFMEPKLVEQMIAQRELPRLDGENVEITAFFSDIRGFSTFSERFKDDPRNLVRILNTYLTRVSAALLKEGGCLDKYIGDAVVCLFGAPMRQADHALRACKGALAAKTAVDRLREEFRAQGLPDMFTRIGLNSAVNFVGNFGSEQLFSYTAIGDGMNLAARLEGANKAYGTVIMIGARTYELAREHIEVRELDRVRVAGKTEAVTVYELLALKGGVDARTRETVARYHAALALYREARFTEAAAVLDARRAEAPEDGPTQALLARCQRYAEAPPPDFDGVANLDK</sequence>
<evidence type="ECO:0000256" key="1">
    <source>
        <dbReference type="SAM" id="Phobius"/>
    </source>
</evidence>
<dbReference type="InterPro" id="IPR007890">
    <property type="entry name" value="CHASE2"/>
</dbReference>
<evidence type="ECO:0000313" key="3">
    <source>
        <dbReference type="EMBL" id="AKQ69455.1"/>
    </source>
</evidence>
<dbReference type="AlphaFoldDB" id="A0A0H4X782"/>
<evidence type="ECO:0000259" key="2">
    <source>
        <dbReference type="PROSITE" id="PS50125"/>
    </source>
</evidence>
<dbReference type="InterPro" id="IPR001054">
    <property type="entry name" value="A/G_cyclase"/>
</dbReference>
<dbReference type="PANTHER" id="PTHR43081:SF1">
    <property type="entry name" value="ADENYLATE CYCLASE, TERMINAL-DIFFERENTIATION SPECIFIC"/>
    <property type="match status" value="1"/>
</dbReference>
<gene>
    <name evidence="3" type="ORF">A176_006367</name>
</gene>
<dbReference type="eggNOG" id="COG4252">
    <property type="taxonomic scope" value="Bacteria"/>
</dbReference>
<protein>
    <submittedName>
        <fullName evidence="3">Adenylate cyclase</fullName>
    </submittedName>
</protein>
<dbReference type="RefSeq" id="WP_002636016.1">
    <property type="nucleotide sequence ID" value="NZ_CP012109.1"/>
</dbReference>
<keyword evidence="1" id="KW-0472">Membrane</keyword>
<reference evidence="3 4" key="1">
    <citation type="journal article" date="2016" name="PLoS ONE">
        <title>Complete Genome Sequence and Comparative Genomics of a Novel Myxobacterium Myxococcus hansupus.</title>
        <authorList>
            <person name="Sharma G."/>
            <person name="Narwani T."/>
            <person name="Subramanian S."/>
        </authorList>
    </citation>
    <scope>NUCLEOTIDE SEQUENCE [LARGE SCALE GENOMIC DNA]</scope>
    <source>
        <strain evidence="4">mixupus</strain>
    </source>
</reference>
<keyword evidence="4" id="KW-1185">Reference proteome</keyword>
<dbReference type="Pfam" id="PF00211">
    <property type="entry name" value="Guanylate_cyc"/>
    <property type="match status" value="1"/>
</dbReference>
<feature type="transmembrane region" description="Helical" evidence="1">
    <location>
        <begin position="451"/>
        <end position="469"/>
    </location>
</feature>
<evidence type="ECO:0000313" key="4">
    <source>
        <dbReference type="Proteomes" id="UP000009026"/>
    </source>
</evidence>